<feature type="domain" description="Cystatin" evidence="17">
    <location>
        <begin position="17"/>
        <end position="128"/>
    </location>
</feature>
<evidence type="ECO:0000256" key="11">
    <source>
        <dbReference type="ARBA" id="ARBA00023180"/>
    </source>
</evidence>
<dbReference type="GO" id="GO:0010543">
    <property type="term" value="P:regulation of platelet activation"/>
    <property type="evidence" value="ECO:0007669"/>
    <property type="project" value="TreeGrafter"/>
</dbReference>
<dbReference type="SMART" id="SM00043">
    <property type="entry name" value="CY"/>
    <property type="match status" value="2"/>
</dbReference>
<keyword evidence="5 16" id="KW-0732">Signal</keyword>
<feature type="region of interest" description="Disordered" evidence="15">
    <location>
        <begin position="266"/>
        <end position="505"/>
    </location>
</feature>
<dbReference type="PRINTS" id="PR01217">
    <property type="entry name" value="PRICHEXTENSN"/>
</dbReference>
<feature type="chain" id="PRO_5025567677" description="Histidine-rich glycoprotein" evidence="16">
    <location>
        <begin position="19"/>
        <end position="603"/>
    </location>
</feature>
<keyword evidence="3" id="KW-0358">Heparin-binding</keyword>
<name>A0A672UUC0_STRHB</name>
<feature type="domain" description="Cystatin" evidence="17">
    <location>
        <begin position="138"/>
        <end position="250"/>
    </location>
</feature>
<gene>
    <name evidence="18" type="primary">HRG</name>
</gene>
<keyword evidence="12" id="KW-0280">Fibrinolysis</keyword>
<dbReference type="Pfam" id="PF00031">
    <property type="entry name" value="Cystatin"/>
    <property type="match status" value="1"/>
</dbReference>
<evidence type="ECO:0000256" key="3">
    <source>
        <dbReference type="ARBA" id="ARBA00022674"/>
    </source>
</evidence>
<dbReference type="GO" id="GO:0004869">
    <property type="term" value="F:cysteine-type endopeptidase inhibitor activity"/>
    <property type="evidence" value="ECO:0007669"/>
    <property type="project" value="InterPro"/>
</dbReference>
<evidence type="ECO:0000256" key="6">
    <source>
        <dbReference type="ARBA" id="ARBA00022737"/>
    </source>
</evidence>
<feature type="compositionally biased region" description="Basic and acidic residues" evidence="15">
    <location>
        <begin position="296"/>
        <end position="317"/>
    </location>
</feature>
<dbReference type="GO" id="GO:0051918">
    <property type="term" value="P:negative regulation of fibrinolysis"/>
    <property type="evidence" value="ECO:0007669"/>
    <property type="project" value="TreeGrafter"/>
</dbReference>
<evidence type="ECO:0000256" key="4">
    <source>
        <dbReference type="ARBA" id="ARBA00022696"/>
    </source>
</evidence>
<dbReference type="GeneTree" id="ENSGT00950000182930"/>
<feature type="compositionally biased region" description="Basic residues" evidence="15">
    <location>
        <begin position="271"/>
        <end position="288"/>
    </location>
</feature>
<dbReference type="GO" id="GO:0008201">
    <property type="term" value="F:heparin binding"/>
    <property type="evidence" value="ECO:0007669"/>
    <property type="project" value="UniProtKB-KW"/>
</dbReference>
<evidence type="ECO:0000256" key="8">
    <source>
        <dbReference type="ARBA" id="ARBA00023008"/>
    </source>
</evidence>
<dbReference type="InterPro" id="IPR046350">
    <property type="entry name" value="Cystatin_sf"/>
</dbReference>
<feature type="compositionally biased region" description="Pro residues" evidence="15">
    <location>
        <begin position="333"/>
        <end position="383"/>
    </location>
</feature>
<dbReference type="GO" id="GO:0004867">
    <property type="term" value="F:serine-type endopeptidase inhibitor activity"/>
    <property type="evidence" value="ECO:0007669"/>
    <property type="project" value="TreeGrafter"/>
</dbReference>
<keyword evidence="2" id="KW-0964">Secreted</keyword>
<dbReference type="GO" id="GO:0072562">
    <property type="term" value="C:blood microparticle"/>
    <property type="evidence" value="ECO:0007669"/>
    <property type="project" value="TreeGrafter"/>
</dbReference>
<reference evidence="18" key="2">
    <citation type="submission" date="2025-08" db="UniProtKB">
        <authorList>
            <consortium name="Ensembl"/>
        </authorList>
    </citation>
    <scope>IDENTIFICATION</scope>
</reference>
<evidence type="ECO:0000256" key="7">
    <source>
        <dbReference type="ARBA" id="ARBA00022833"/>
    </source>
</evidence>
<reference evidence="18 19" key="1">
    <citation type="submission" date="2019-11" db="EMBL/GenBank/DDBJ databases">
        <title>Strigops habroptila (kakapo) genome, bStrHab1, primary haplotype, v2.</title>
        <authorList>
            <person name="Jarvis E.D."/>
            <person name="Howard J."/>
            <person name="Rhie A."/>
            <person name="Phillippy A."/>
            <person name="Korlach J."/>
            <person name="Digby A."/>
            <person name="Iorns D."/>
            <person name="Eason D."/>
            <person name="Robertson B."/>
            <person name="Raemaekers T."/>
            <person name="Howe K."/>
            <person name="Lewin H."/>
            <person name="Damas J."/>
            <person name="Hastie A."/>
            <person name="Tracey A."/>
            <person name="Chow W."/>
            <person name="Fedrigo O."/>
        </authorList>
    </citation>
    <scope>NUCLEOTIDE SEQUENCE [LARGE SCALE GENOMIC DNA]</scope>
</reference>
<sequence>MLLLASAFFLMLLQCSNAQNEPSITPADCNTIETDAGVALDLVNRHRRSGYVFGLFRVADAHELHIGNSSFLYLTLDVLETECPVLSRRHWASCEYSDTYSMDFGQCKIIMHTSRLLGKPQLYGFNCTLSPVPPDLLECEDCPVKIEILEVTEEHKSIAAKALEKFNDEGNHTNYFGVDKVEKILKMIASHEGYILGFSIKETNCSKSARQADQTLECDFLDDWHTHVGFCKARIISGSDEPDGTDISCEIYHPWKHGYGKRCRYSAPGQPHRHPHHHFGHRHHHRHGYPPSSQSRPEDPEHNHSFKEEHQDSHEEPATPPPSGAPHHHPYPPHHCPPPPPHGGPHHPPPPYHDGPHHPPPPYHDGPHHPPPPYHDGPHPPPQEESQHSPSAPPPQEESQHSPSAPPPHDAPHPPPFGPRHGPHRPPHGPHHHHPPPPHGPHCPPPPHGPHNHHPPPPHGPHCPPPPHGPHHHHPPPPHGPHCPPPPHGPPHPPHFHDHHCNKTSISGKHIPFQITEALYRIPVLNQQDSLTPPIANFPYLFQSKPHSGEGIPFTGSSVKEMPEAPGFLDQLTQSKSCPGMPKLVLPKILPLFPHSSMAEKSA</sequence>
<feature type="compositionally biased region" description="Pro residues" evidence="15">
    <location>
        <begin position="404"/>
        <end position="418"/>
    </location>
</feature>
<dbReference type="InParanoid" id="A0A672UUC0"/>
<evidence type="ECO:0000256" key="10">
    <source>
        <dbReference type="ARBA" id="ARBA00023157"/>
    </source>
</evidence>
<dbReference type="AlphaFoldDB" id="A0A672UUC0"/>
<dbReference type="OMA" id="GKGHFPF"/>
<dbReference type="Ensembl" id="ENSSHBT00005021661.1">
    <property type="protein sequence ID" value="ENSSHBP00005018122.1"/>
    <property type="gene ID" value="ENSSHBG00005015640.1"/>
</dbReference>
<feature type="compositionally biased region" description="Pro residues" evidence="15">
    <location>
        <begin position="437"/>
        <end position="449"/>
    </location>
</feature>
<evidence type="ECO:0000256" key="1">
    <source>
        <dbReference type="ARBA" id="ARBA00004613"/>
    </source>
</evidence>
<feature type="compositionally biased region" description="Pro residues" evidence="15">
    <location>
        <begin position="477"/>
        <end position="493"/>
    </location>
</feature>
<evidence type="ECO:0000256" key="5">
    <source>
        <dbReference type="ARBA" id="ARBA00022729"/>
    </source>
</evidence>
<keyword evidence="10" id="KW-1015">Disulfide bond</keyword>
<dbReference type="Gene3D" id="3.10.450.10">
    <property type="match status" value="2"/>
</dbReference>
<evidence type="ECO:0000256" key="16">
    <source>
        <dbReference type="SAM" id="SignalP"/>
    </source>
</evidence>
<keyword evidence="9" id="KW-0094">Blood coagulation</keyword>
<evidence type="ECO:0000256" key="13">
    <source>
        <dbReference type="ARBA" id="ARBA00039613"/>
    </source>
</evidence>
<protein>
    <recommendedName>
        <fullName evidence="13">Histidine-rich glycoprotein</fullName>
    </recommendedName>
    <alternativeName>
        <fullName evidence="14">Histidine-proline-rich glycoprotein</fullName>
    </alternativeName>
</protein>
<evidence type="ECO:0000256" key="12">
    <source>
        <dbReference type="ARBA" id="ARBA00023281"/>
    </source>
</evidence>
<dbReference type="PANTHER" id="PTHR13814:SF3">
    <property type="entry name" value="HISTIDINE-RICH GLYCOPROTEIN"/>
    <property type="match status" value="1"/>
</dbReference>
<dbReference type="Proteomes" id="UP000472266">
    <property type="component" value="Chromosome 9"/>
</dbReference>
<keyword evidence="8" id="KW-0186">Copper</keyword>
<evidence type="ECO:0000256" key="2">
    <source>
        <dbReference type="ARBA" id="ARBA00022525"/>
    </source>
</evidence>
<proteinExistence type="predicted"/>
<organism evidence="18 19">
    <name type="scientific">Strigops habroptila</name>
    <name type="common">Kakapo</name>
    <dbReference type="NCBI Taxonomy" id="2489341"/>
    <lineage>
        <taxon>Eukaryota</taxon>
        <taxon>Metazoa</taxon>
        <taxon>Chordata</taxon>
        <taxon>Craniata</taxon>
        <taxon>Vertebrata</taxon>
        <taxon>Euteleostomi</taxon>
        <taxon>Archelosauria</taxon>
        <taxon>Archosauria</taxon>
        <taxon>Dinosauria</taxon>
        <taxon>Saurischia</taxon>
        <taxon>Theropoda</taxon>
        <taxon>Coelurosauria</taxon>
        <taxon>Aves</taxon>
        <taxon>Neognathae</taxon>
        <taxon>Neoaves</taxon>
        <taxon>Telluraves</taxon>
        <taxon>Australaves</taxon>
        <taxon>Psittaciformes</taxon>
        <taxon>Psittacidae</taxon>
        <taxon>Strigops</taxon>
    </lineage>
</organism>
<keyword evidence="6" id="KW-0677">Repeat</keyword>
<evidence type="ECO:0000256" key="9">
    <source>
        <dbReference type="ARBA" id="ARBA00023084"/>
    </source>
</evidence>
<dbReference type="PANTHER" id="PTHR13814">
    <property type="entry name" value="FETUIN"/>
    <property type="match status" value="1"/>
</dbReference>
<dbReference type="GO" id="GO:0042730">
    <property type="term" value="P:fibrinolysis"/>
    <property type="evidence" value="ECO:0007669"/>
    <property type="project" value="UniProtKB-KW"/>
</dbReference>
<dbReference type="InterPro" id="IPR000010">
    <property type="entry name" value="Cystatin_dom"/>
</dbReference>
<dbReference type="GO" id="GO:0008270">
    <property type="term" value="F:zinc ion binding"/>
    <property type="evidence" value="ECO:0007669"/>
    <property type="project" value="TreeGrafter"/>
</dbReference>
<dbReference type="GO" id="GO:0007596">
    <property type="term" value="P:blood coagulation"/>
    <property type="evidence" value="ECO:0007669"/>
    <property type="project" value="UniProtKB-KW"/>
</dbReference>
<evidence type="ECO:0000313" key="18">
    <source>
        <dbReference type="Ensembl" id="ENSSHBP00005018122.1"/>
    </source>
</evidence>
<accession>A0A672UUC0</accession>
<feature type="signal peptide" evidence="16">
    <location>
        <begin position="1"/>
        <end position="18"/>
    </location>
</feature>
<evidence type="ECO:0000259" key="17">
    <source>
        <dbReference type="SMART" id="SM00043"/>
    </source>
</evidence>
<evidence type="ECO:0000313" key="19">
    <source>
        <dbReference type="Proteomes" id="UP000472266"/>
    </source>
</evidence>
<dbReference type="CDD" id="cd00042">
    <property type="entry name" value="CY"/>
    <property type="match status" value="1"/>
</dbReference>
<feature type="compositionally biased region" description="Basic residues" evidence="15">
    <location>
        <begin position="421"/>
        <end position="436"/>
    </location>
</feature>
<dbReference type="SUPFAM" id="SSF54403">
    <property type="entry name" value="Cystatin/monellin"/>
    <property type="match status" value="2"/>
</dbReference>
<keyword evidence="7" id="KW-0862">Zinc</keyword>
<comment type="subcellular location">
    <subcellularLocation>
        <location evidence="1">Secreted</location>
    </subcellularLocation>
</comment>
<evidence type="ECO:0000256" key="15">
    <source>
        <dbReference type="SAM" id="MobiDB-lite"/>
    </source>
</evidence>
<keyword evidence="4" id="KW-0356">Hemostasis</keyword>
<keyword evidence="19" id="KW-1185">Reference proteome</keyword>
<dbReference type="InterPro" id="IPR050735">
    <property type="entry name" value="Kininogen_Fetuin_HRG"/>
</dbReference>
<reference evidence="18" key="3">
    <citation type="submission" date="2025-09" db="UniProtKB">
        <authorList>
            <consortium name="Ensembl"/>
        </authorList>
    </citation>
    <scope>IDENTIFICATION</scope>
</reference>
<feature type="compositionally biased region" description="Pro residues" evidence="15">
    <location>
        <begin position="457"/>
        <end position="468"/>
    </location>
</feature>
<keyword evidence="11" id="KW-0325">Glycoprotein</keyword>
<evidence type="ECO:0000256" key="14">
    <source>
        <dbReference type="ARBA" id="ARBA00041330"/>
    </source>
</evidence>